<evidence type="ECO:0000313" key="4">
    <source>
        <dbReference type="EMBL" id="SFI12254.1"/>
    </source>
</evidence>
<dbReference type="GO" id="GO:0051782">
    <property type="term" value="P:negative regulation of cell division"/>
    <property type="evidence" value="ECO:0007669"/>
    <property type="project" value="TreeGrafter"/>
</dbReference>
<keyword evidence="5" id="KW-1185">Reference proteome</keyword>
<dbReference type="InterPro" id="IPR002586">
    <property type="entry name" value="CobQ/CobB/MinD/ParA_Nub-bd_dom"/>
</dbReference>
<evidence type="ECO:0000313" key="5">
    <source>
        <dbReference type="Proteomes" id="UP000199111"/>
    </source>
</evidence>
<dbReference type="InterPro" id="IPR050625">
    <property type="entry name" value="ParA/MinD_ATPase"/>
</dbReference>
<dbReference type="SUPFAM" id="SSF52540">
    <property type="entry name" value="P-loop containing nucleoside triphosphate hydrolases"/>
    <property type="match status" value="1"/>
</dbReference>
<gene>
    <name evidence="4" type="ORF">SAMN05216275_101246</name>
</gene>
<reference evidence="5" key="1">
    <citation type="submission" date="2016-10" db="EMBL/GenBank/DDBJ databases">
        <authorList>
            <person name="Varghese N."/>
            <person name="Submissions S."/>
        </authorList>
    </citation>
    <scope>NUCLEOTIDE SEQUENCE [LARGE SCALE GENOMIC DNA]</scope>
    <source>
        <strain evidence="5">CGMCC 4.2126</strain>
    </source>
</reference>
<keyword evidence="2" id="KW-0067">ATP-binding</keyword>
<dbReference type="InterPro" id="IPR027417">
    <property type="entry name" value="P-loop_NTPase"/>
</dbReference>
<evidence type="ECO:0000259" key="3">
    <source>
        <dbReference type="Pfam" id="PF01656"/>
    </source>
</evidence>
<sequence>MSPSSVTVRFDEAWPIAVAIARKAAAQGIDSVLVRDVLGRLCLALDDRRRELSQDSVERWRADMTEGLGRYAASNTVLLASDLFAAGAVFDSPRLVDEPGLEGSSEQGRIRALDNTVVGEDWARVTTPSAETSGGRTARIALYGFKGGVGRSTATFMLGKHLADQGRCVLVIDLDLESPGSGPLLLIEDEMPKYGLVDYLVESALGNAEGLDLVAPASGVPVTGNGELWVAPARGHGSDTVPYAYVDKLNRVYADVPGSAFPAFADRLEQAVAACESAVAERSRQPDVILLDSRAGIHDIAAITISRLCDLALLFGSDNSQTWNGYRDLFTAWRTSGQAVAIREKLRMVASMVPDKQRADYLESFREHAWTCFSTLYDDLPAGDQTGFNPSPEDIYAPHSPIPILFTLDLVGLDGATSQGWSQRTFVQAAYGEFLNTATHLIGEGL</sequence>
<protein>
    <submittedName>
        <fullName evidence="4">CobQ/CobB/MinD/ParA nucleotide binding domain-containing protein</fullName>
    </submittedName>
</protein>
<evidence type="ECO:0000256" key="2">
    <source>
        <dbReference type="ARBA" id="ARBA00022840"/>
    </source>
</evidence>
<accession>A0A1I3FM68</accession>
<proteinExistence type="predicted"/>
<dbReference type="PANTHER" id="PTHR43384">
    <property type="entry name" value="SEPTUM SITE-DETERMINING PROTEIN MIND HOMOLOG, CHLOROPLASTIC-RELATED"/>
    <property type="match status" value="1"/>
</dbReference>
<dbReference type="GO" id="GO:0016887">
    <property type="term" value="F:ATP hydrolysis activity"/>
    <property type="evidence" value="ECO:0007669"/>
    <property type="project" value="TreeGrafter"/>
</dbReference>
<dbReference type="PANTHER" id="PTHR43384:SF6">
    <property type="entry name" value="SEPTUM SITE-DETERMINING PROTEIN MIND HOMOLOG, CHLOROPLASTIC"/>
    <property type="match status" value="1"/>
</dbReference>
<dbReference type="GeneID" id="96296131"/>
<dbReference type="Proteomes" id="UP000199111">
    <property type="component" value="Unassembled WGS sequence"/>
</dbReference>
<keyword evidence="1" id="KW-0547">Nucleotide-binding</keyword>
<dbReference type="AlphaFoldDB" id="A0A1I3FM68"/>
<dbReference type="EMBL" id="FOQY01000001">
    <property type="protein sequence ID" value="SFI12254.1"/>
    <property type="molecule type" value="Genomic_DNA"/>
</dbReference>
<dbReference type="GO" id="GO:0005524">
    <property type="term" value="F:ATP binding"/>
    <property type="evidence" value="ECO:0007669"/>
    <property type="project" value="UniProtKB-KW"/>
</dbReference>
<organism evidence="4 5">
    <name type="scientific">Streptosporangium canum</name>
    <dbReference type="NCBI Taxonomy" id="324952"/>
    <lineage>
        <taxon>Bacteria</taxon>
        <taxon>Bacillati</taxon>
        <taxon>Actinomycetota</taxon>
        <taxon>Actinomycetes</taxon>
        <taxon>Streptosporangiales</taxon>
        <taxon>Streptosporangiaceae</taxon>
        <taxon>Streptosporangium</taxon>
    </lineage>
</organism>
<dbReference type="Gene3D" id="3.40.50.300">
    <property type="entry name" value="P-loop containing nucleotide triphosphate hydrolases"/>
    <property type="match status" value="1"/>
</dbReference>
<dbReference type="NCBIfam" id="NF047398">
    <property type="entry name" value="AAA_KGGVGR"/>
    <property type="match status" value="1"/>
</dbReference>
<dbReference type="GO" id="GO:0005829">
    <property type="term" value="C:cytosol"/>
    <property type="evidence" value="ECO:0007669"/>
    <property type="project" value="TreeGrafter"/>
</dbReference>
<name>A0A1I3FM68_9ACTN</name>
<dbReference type="RefSeq" id="WP_093885188.1">
    <property type="nucleotide sequence ID" value="NZ_FOQY01000001.1"/>
</dbReference>
<feature type="domain" description="CobQ/CobB/MinD/ParA nucleotide binding" evidence="3">
    <location>
        <begin position="140"/>
        <end position="245"/>
    </location>
</feature>
<dbReference type="GO" id="GO:0009898">
    <property type="term" value="C:cytoplasmic side of plasma membrane"/>
    <property type="evidence" value="ECO:0007669"/>
    <property type="project" value="TreeGrafter"/>
</dbReference>
<dbReference type="Pfam" id="PF01656">
    <property type="entry name" value="CbiA"/>
    <property type="match status" value="1"/>
</dbReference>
<evidence type="ECO:0000256" key="1">
    <source>
        <dbReference type="ARBA" id="ARBA00022741"/>
    </source>
</evidence>